<evidence type="ECO:0000256" key="6">
    <source>
        <dbReference type="ARBA" id="ARBA00023136"/>
    </source>
</evidence>
<evidence type="ECO:0000313" key="8">
    <source>
        <dbReference type="EMBL" id="CAB9518082.1"/>
    </source>
</evidence>
<comment type="subcellular location">
    <subcellularLocation>
        <location evidence="1">Membrane</location>
        <topology evidence="1">Multi-pass membrane protein</topology>
    </subcellularLocation>
</comment>
<name>A0A9N8HMG9_9STRA</name>
<feature type="transmembrane region" description="Helical" evidence="7">
    <location>
        <begin position="259"/>
        <end position="281"/>
    </location>
</feature>
<dbReference type="PANTHER" id="PTHR33281:SF20">
    <property type="match status" value="1"/>
</dbReference>
<dbReference type="AlphaFoldDB" id="A0A9N8HMG9"/>
<dbReference type="Pfam" id="PF25539">
    <property type="entry name" value="Bestrophin_2"/>
    <property type="match status" value="1"/>
</dbReference>
<accession>A0A9N8HMG9</accession>
<evidence type="ECO:0000256" key="7">
    <source>
        <dbReference type="SAM" id="Phobius"/>
    </source>
</evidence>
<keyword evidence="2" id="KW-0813">Transport</keyword>
<evidence type="ECO:0000256" key="3">
    <source>
        <dbReference type="ARBA" id="ARBA00022692"/>
    </source>
</evidence>
<protein>
    <submittedName>
        <fullName evidence="8">Zinc finger, RAN-binding domain containing 2</fullName>
    </submittedName>
</protein>
<keyword evidence="3 7" id="KW-0812">Transmembrane</keyword>
<dbReference type="InterPro" id="IPR044669">
    <property type="entry name" value="YneE/VCCN1/2-like"/>
</dbReference>
<keyword evidence="9" id="KW-1185">Reference proteome</keyword>
<dbReference type="PANTHER" id="PTHR33281">
    <property type="entry name" value="UPF0187 PROTEIN YNEE"/>
    <property type="match status" value="1"/>
</dbReference>
<reference evidence="8" key="1">
    <citation type="submission" date="2020-06" db="EMBL/GenBank/DDBJ databases">
        <authorList>
            <consortium name="Plant Systems Biology data submission"/>
        </authorList>
    </citation>
    <scope>NUCLEOTIDE SEQUENCE</scope>
    <source>
        <strain evidence="8">D6</strain>
    </source>
</reference>
<sequence length="437" mass="50114">MGVCFSCCGPGHDKKTEAPILYTVIYNSESHWSILTQRLGSAWPAVFPFCVFNVAVVLLLSYINADGPIVYISGQGHKFIRFVVAFLFVSRVTMALQRFNEARGHLGQLYRESRELVQYLCTLTAKYQDEKSREYRAELTYRSMLFLRTAVGILDYHTTGLPNWKVPELNGVELDYVLNNLLYHPQNAHYAMLPRCEFEENIRVPLLIGLLLRKSIIEHTKRLPKPLAMPEENKLFAAVDSCVTAYSGLRKFKSTPVPFPLIQMARTFLFLYIFTVPLVFVKDESSIYAHCFAIFLMTYGFMGLEMIAIALDNPFGDDPIDFKSLALAHTAFEDTYLTVLDIDGREWADFLRYRMNDNVGDRLNTEQTWLLSSQDRFANLMVGNTLYKRESEAAQAHALVLDAQIRLAREAEEKKKKEKGFFHFRNPMAKKSPRNAS</sequence>
<dbReference type="EMBL" id="CAICTM010000903">
    <property type="protein sequence ID" value="CAB9518082.1"/>
    <property type="molecule type" value="Genomic_DNA"/>
</dbReference>
<evidence type="ECO:0000256" key="4">
    <source>
        <dbReference type="ARBA" id="ARBA00022989"/>
    </source>
</evidence>
<keyword evidence="6 7" id="KW-0472">Membrane</keyword>
<keyword evidence="4 7" id="KW-1133">Transmembrane helix</keyword>
<evidence type="ECO:0000313" key="9">
    <source>
        <dbReference type="Proteomes" id="UP001153069"/>
    </source>
</evidence>
<keyword evidence="5" id="KW-0406">Ion transport</keyword>
<feature type="transmembrane region" description="Helical" evidence="7">
    <location>
        <begin position="69"/>
        <end position="89"/>
    </location>
</feature>
<evidence type="ECO:0000256" key="5">
    <source>
        <dbReference type="ARBA" id="ARBA00023065"/>
    </source>
</evidence>
<dbReference type="OrthoDB" id="41240at2759"/>
<dbReference type="Proteomes" id="UP001153069">
    <property type="component" value="Unassembled WGS sequence"/>
</dbReference>
<dbReference type="GO" id="GO:0005254">
    <property type="term" value="F:chloride channel activity"/>
    <property type="evidence" value="ECO:0007669"/>
    <property type="project" value="InterPro"/>
</dbReference>
<evidence type="ECO:0000256" key="2">
    <source>
        <dbReference type="ARBA" id="ARBA00022448"/>
    </source>
</evidence>
<feature type="transmembrane region" description="Helical" evidence="7">
    <location>
        <begin position="42"/>
        <end position="63"/>
    </location>
</feature>
<proteinExistence type="predicted"/>
<feature type="transmembrane region" description="Helical" evidence="7">
    <location>
        <begin position="287"/>
        <end position="311"/>
    </location>
</feature>
<dbReference type="GO" id="GO:0016020">
    <property type="term" value="C:membrane"/>
    <property type="evidence" value="ECO:0007669"/>
    <property type="project" value="UniProtKB-SubCell"/>
</dbReference>
<gene>
    <name evidence="8" type="ORF">SEMRO_905_G218460.1</name>
</gene>
<organism evidence="8 9">
    <name type="scientific">Seminavis robusta</name>
    <dbReference type="NCBI Taxonomy" id="568900"/>
    <lineage>
        <taxon>Eukaryota</taxon>
        <taxon>Sar</taxon>
        <taxon>Stramenopiles</taxon>
        <taxon>Ochrophyta</taxon>
        <taxon>Bacillariophyta</taxon>
        <taxon>Bacillariophyceae</taxon>
        <taxon>Bacillariophycidae</taxon>
        <taxon>Naviculales</taxon>
        <taxon>Naviculaceae</taxon>
        <taxon>Seminavis</taxon>
    </lineage>
</organism>
<evidence type="ECO:0000256" key="1">
    <source>
        <dbReference type="ARBA" id="ARBA00004141"/>
    </source>
</evidence>
<comment type="caution">
    <text evidence="8">The sequence shown here is derived from an EMBL/GenBank/DDBJ whole genome shotgun (WGS) entry which is preliminary data.</text>
</comment>